<keyword evidence="3" id="KW-0378">Hydrolase</keyword>
<dbReference type="CDD" id="cd07023">
    <property type="entry name" value="S49_Sppa_N_C"/>
    <property type="match status" value="1"/>
</dbReference>
<dbReference type="Gene3D" id="3.90.226.10">
    <property type="entry name" value="2-enoyl-CoA Hydratase, Chain A, domain 1"/>
    <property type="match status" value="1"/>
</dbReference>
<accession>A0A348WJC6</accession>
<dbReference type="SUPFAM" id="SSF52096">
    <property type="entry name" value="ClpP/crotonase"/>
    <property type="match status" value="1"/>
</dbReference>
<feature type="domain" description="Peptidase S49" evidence="5">
    <location>
        <begin position="92"/>
        <end position="224"/>
    </location>
</feature>
<evidence type="ECO:0000313" key="7">
    <source>
        <dbReference type="Proteomes" id="UP000264719"/>
    </source>
</evidence>
<keyword evidence="2" id="KW-0645">Protease</keyword>
<evidence type="ECO:0000256" key="4">
    <source>
        <dbReference type="ARBA" id="ARBA00022825"/>
    </source>
</evidence>
<name>A0A348WJC6_9RHOB</name>
<dbReference type="InterPro" id="IPR002142">
    <property type="entry name" value="Peptidase_S49"/>
</dbReference>
<dbReference type="AlphaFoldDB" id="A0A348WJC6"/>
<keyword evidence="4" id="KW-0720">Serine protease</keyword>
<proteinExistence type="inferred from homology"/>
<dbReference type="Proteomes" id="UP000264719">
    <property type="component" value="Unassembled WGS sequence"/>
</dbReference>
<dbReference type="InterPro" id="IPR029045">
    <property type="entry name" value="ClpP/crotonase-like_dom_sf"/>
</dbReference>
<dbReference type="EMBL" id="DMVW01000220">
    <property type="protein sequence ID" value="HAR54638.1"/>
    <property type="molecule type" value="Genomic_DNA"/>
</dbReference>
<dbReference type="PANTHER" id="PTHR42987:SF8">
    <property type="entry name" value="PROTEINASE"/>
    <property type="match status" value="1"/>
</dbReference>
<sequence length="280" mass="30652">MAFYIGHMTFWERLKSALPWRRSRPRVAVVRLAGTIGSGPRAALSDEAIGPVIDKAFARGKPKAVALVINSPGGSPVQSALIAARIRRLSEEKGVPVHAFVEDVAASGGYWLAVAADDIWVDYGSILGSIGVISAGFGAHVFLARQGIERRVYTAGESKSTLDPFQPEKKEDVARLESLLAQMHTGFIDHVKARRGDKLSRDEKLFTGEFWIGRQAVELGLADGEAHLEPKLKALYGDKVKLLRYGRKKGLFQRFGASVVEDALIAVEERAEFARFGIRQ</sequence>
<evidence type="ECO:0000256" key="1">
    <source>
        <dbReference type="ARBA" id="ARBA00008683"/>
    </source>
</evidence>
<evidence type="ECO:0000313" key="6">
    <source>
        <dbReference type="EMBL" id="HAR54638.1"/>
    </source>
</evidence>
<protein>
    <submittedName>
        <fullName evidence="6">S49 family peptidase</fullName>
    </submittedName>
</protein>
<dbReference type="GO" id="GO:0006508">
    <property type="term" value="P:proteolysis"/>
    <property type="evidence" value="ECO:0007669"/>
    <property type="project" value="UniProtKB-KW"/>
</dbReference>
<gene>
    <name evidence="6" type="ORF">DCS45_22595</name>
</gene>
<comment type="caution">
    <text evidence="6">The sequence shown here is derived from an EMBL/GenBank/DDBJ whole genome shotgun (WGS) entry which is preliminary data.</text>
</comment>
<evidence type="ECO:0000256" key="3">
    <source>
        <dbReference type="ARBA" id="ARBA00022801"/>
    </source>
</evidence>
<reference evidence="6 7" key="1">
    <citation type="journal article" date="2018" name="Nat. Biotechnol.">
        <title>A standardized bacterial taxonomy based on genome phylogeny substantially revises the tree of life.</title>
        <authorList>
            <person name="Parks D.H."/>
            <person name="Chuvochina M."/>
            <person name="Waite D.W."/>
            <person name="Rinke C."/>
            <person name="Skarshewski A."/>
            <person name="Chaumeil P.A."/>
            <person name="Hugenholtz P."/>
        </authorList>
    </citation>
    <scope>NUCLEOTIDE SEQUENCE [LARGE SCALE GENOMIC DNA]</scope>
    <source>
        <strain evidence="6">UBA9169</strain>
    </source>
</reference>
<evidence type="ECO:0000256" key="2">
    <source>
        <dbReference type="ARBA" id="ARBA00022670"/>
    </source>
</evidence>
<organism evidence="6 7">
    <name type="scientific">Roseovarius nubinhibens</name>
    <dbReference type="NCBI Taxonomy" id="314263"/>
    <lineage>
        <taxon>Bacteria</taxon>
        <taxon>Pseudomonadati</taxon>
        <taxon>Pseudomonadota</taxon>
        <taxon>Alphaproteobacteria</taxon>
        <taxon>Rhodobacterales</taxon>
        <taxon>Roseobacteraceae</taxon>
        <taxon>Roseovarius</taxon>
    </lineage>
</organism>
<comment type="similarity">
    <text evidence="1">Belongs to the peptidase S49 family.</text>
</comment>
<dbReference type="PANTHER" id="PTHR42987">
    <property type="entry name" value="PEPTIDASE S49"/>
    <property type="match status" value="1"/>
</dbReference>
<dbReference type="Pfam" id="PF01343">
    <property type="entry name" value="Peptidase_S49"/>
    <property type="match status" value="1"/>
</dbReference>
<dbReference type="GO" id="GO:0008236">
    <property type="term" value="F:serine-type peptidase activity"/>
    <property type="evidence" value="ECO:0007669"/>
    <property type="project" value="UniProtKB-KW"/>
</dbReference>
<dbReference type="Gene3D" id="6.20.330.10">
    <property type="match status" value="1"/>
</dbReference>
<evidence type="ECO:0000259" key="5">
    <source>
        <dbReference type="Pfam" id="PF01343"/>
    </source>
</evidence>
<dbReference type="InterPro" id="IPR047272">
    <property type="entry name" value="S49_SppA_C"/>
</dbReference>